<dbReference type="EMBL" id="FQXK01000011">
    <property type="protein sequence ID" value="SHI10924.1"/>
    <property type="molecule type" value="Genomic_DNA"/>
</dbReference>
<accession>A0A1M5YGA3</accession>
<protein>
    <submittedName>
        <fullName evidence="1">Uncharacterized protein</fullName>
    </submittedName>
</protein>
<organism evidence="1 2">
    <name type="scientific">Butyrivibrio fibrisolvens DSM 3071</name>
    <dbReference type="NCBI Taxonomy" id="1121131"/>
    <lineage>
        <taxon>Bacteria</taxon>
        <taxon>Bacillati</taxon>
        <taxon>Bacillota</taxon>
        <taxon>Clostridia</taxon>
        <taxon>Lachnospirales</taxon>
        <taxon>Lachnospiraceae</taxon>
        <taxon>Butyrivibrio</taxon>
    </lineage>
</organism>
<keyword evidence="2" id="KW-1185">Reference proteome</keyword>
<dbReference type="AlphaFoldDB" id="A0A1M5YGA3"/>
<gene>
    <name evidence="1" type="ORF">SAMN02745229_01454</name>
</gene>
<evidence type="ECO:0000313" key="1">
    <source>
        <dbReference type="EMBL" id="SHI10924.1"/>
    </source>
</evidence>
<evidence type="ECO:0000313" key="2">
    <source>
        <dbReference type="Proteomes" id="UP000184278"/>
    </source>
</evidence>
<proteinExistence type="predicted"/>
<name>A0A1M5YGA3_BUTFI</name>
<dbReference type="OrthoDB" id="1821617at2"/>
<reference evidence="2" key="1">
    <citation type="submission" date="2016-11" db="EMBL/GenBank/DDBJ databases">
        <authorList>
            <person name="Varghese N."/>
            <person name="Submissions S."/>
        </authorList>
    </citation>
    <scope>NUCLEOTIDE SEQUENCE [LARGE SCALE GENOMIC DNA]</scope>
    <source>
        <strain evidence="2">DSM 3071</strain>
    </source>
</reference>
<dbReference type="GeneID" id="89508604"/>
<dbReference type="RefSeq" id="WP_073386692.1">
    <property type="nucleotide sequence ID" value="NZ_FQXK01000011.1"/>
</dbReference>
<dbReference type="STRING" id="1121131.SAMN02745229_01454"/>
<dbReference type="Proteomes" id="UP000184278">
    <property type="component" value="Unassembled WGS sequence"/>
</dbReference>
<sequence length="117" mass="13827">MKTDMRFCVLNSERHGTCYHELYKGEWDSDSLEFWSDDSLYIHDDTFNKYPKLQKTINLIIPTYDMYNATAVTKVSWEEMGKLIAECDQDTKDFYAEIDEWAKPVLKEYGLFTILGI</sequence>